<feature type="transmembrane region" description="Helical" evidence="7">
    <location>
        <begin position="89"/>
        <end position="109"/>
    </location>
</feature>
<evidence type="ECO:0000313" key="9">
    <source>
        <dbReference type="EMBL" id="NNG79681.1"/>
    </source>
</evidence>
<comment type="similarity">
    <text evidence="2">Belongs to the EamA transporter family.</text>
</comment>
<dbReference type="PANTHER" id="PTHR32322:SF2">
    <property type="entry name" value="EAMA DOMAIN-CONTAINING PROTEIN"/>
    <property type="match status" value="1"/>
</dbReference>
<gene>
    <name evidence="9" type="ORF">HLA91_09900</name>
</gene>
<feature type="transmembrane region" description="Helical" evidence="7">
    <location>
        <begin position="116"/>
        <end position="134"/>
    </location>
</feature>
<feature type="transmembrane region" description="Helical" evidence="7">
    <location>
        <begin position="35"/>
        <end position="53"/>
    </location>
</feature>
<dbReference type="PANTHER" id="PTHR32322">
    <property type="entry name" value="INNER MEMBRANE TRANSPORTER"/>
    <property type="match status" value="1"/>
</dbReference>
<evidence type="ECO:0000256" key="6">
    <source>
        <dbReference type="SAM" id="MobiDB-lite"/>
    </source>
</evidence>
<evidence type="ECO:0000256" key="4">
    <source>
        <dbReference type="ARBA" id="ARBA00022989"/>
    </source>
</evidence>
<dbReference type="InterPro" id="IPR050638">
    <property type="entry name" value="AA-Vitamin_Transporters"/>
</dbReference>
<sequence>MFMLASAFFFAVSGPVAKALYEIGWTPGSVVLTRLTGAALILLIPTLIALRGLWGEVRRNWKPIAVYGVVSMAGVQAFFFLAVEHLSVAVAVLLEVMGAPLIVVFWLWARTRQRPSAVTGIGVVISLIGVVLVLDFQNSSLSWFGVFMAVGAAACFAFYFLMAANQTIEIPPIAFTGLGMSAGALAALIINLSQVMPAQFANASVDFAGTRMSWFIPALLLVVFTVGAYVCGFLGLRYLGATVGSFVNLTEVPASAIAAFILLGELLTRQQFLGGGIILAGIALVKWGDLKAQPRQEPPKRVTLQEGDADTSTRATTAPLTTLPTPSDKYLNGS</sequence>
<evidence type="ECO:0000256" key="5">
    <source>
        <dbReference type="ARBA" id="ARBA00023136"/>
    </source>
</evidence>
<keyword evidence="4 7" id="KW-1133">Transmembrane helix</keyword>
<evidence type="ECO:0000313" key="10">
    <source>
        <dbReference type="Proteomes" id="UP000549517"/>
    </source>
</evidence>
<organism evidence="9 10">
    <name type="scientific">Brevibacterium luteolum</name>
    <dbReference type="NCBI Taxonomy" id="199591"/>
    <lineage>
        <taxon>Bacteria</taxon>
        <taxon>Bacillati</taxon>
        <taxon>Actinomycetota</taxon>
        <taxon>Actinomycetes</taxon>
        <taxon>Micrococcales</taxon>
        <taxon>Brevibacteriaceae</taxon>
        <taxon>Brevibacterium</taxon>
    </lineage>
</organism>
<evidence type="ECO:0000256" key="1">
    <source>
        <dbReference type="ARBA" id="ARBA00004141"/>
    </source>
</evidence>
<protein>
    <submittedName>
        <fullName evidence="9">EamA family transporter</fullName>
    </submittedName>
</protein>
<evidence type="ECO:0000259" key="8">
    <source>
        <dbReference type="Pfam" id="PF00892"/>
    </source>
</evidence>
<dbReference type="AlphaFoldDB" id="A0A849AUA3"/>
<dbReference type="EMBL" id="JABEMC010000005">
    <property type="protein sequence ID" value="NNG79681.1"/>
    <property type="molecule type" value="Genomic_DNA"/>
</dbReference>
<feature type="transmembrane region" description="Helical" evidence="7">
    <location>
        <begin position="173"/>
        <end position="194"/>
    </location>
</feature>
<comment type="subcellular location">
    <subcellularLocation>
        <location evidence="1">Membrane</location>
        <topology evidence="1">Multi-pass membrane protein</topology>
    </subcellularLocation>
</comment>
<dbReference type="SUPFAM" id="SSF103481">
    <property type="entry name" value="Multidrug resistance efflux transporter EmrE"/>
    <property type="match status" value="2"/>
</dbReference>
<feature type="compositionally biased region" description="Low complexity" evidence="6">
    <location>
        <begin position="312"/>
        <end position="327"/>
    </location>
</feature>
<comment type="caution">
    <text evidence="9">The sequence shown here is derived from an EMBL/GenBank/DDBJ whole genome shotgun (WGS) entry which is preliminary data.</text>
</comment>
<feature type="transmembrane region" description="Helical" evidence="7">
    <location>
        <begin position="140"/>
        <end position="161"/>
    </location>
</feature>
<evidence type="ECO:0000256" key="7">
    <source>
        <dbReference type="SAM" id="Phobius"/>
    </source>
</evidence>
<feature type="transmembrane region" description="Helical" evidence="7">
    <location>
        <begin position="65"/>
        <end position="83"/>
    </location>
</feature>
<dbReference type="Pfam" id="PF00892">
    <property type="entry name" value="EamA"/>
    <property type="match status" value="2"/>
</dbReference>
<dbReference type="InterPro" id="IPR000620">
    <property type="entry name" value="EamA_dom"/>
</dbReference>
<proteinExistence type="inferred from homology"/>
<dbReference type="Proteomes" id="UP000549517">
    <property type="component" value="Unassembled WGS sequence"/>
</dbReference>
<name>A0A849AUA3_9MICO</name>
<dbReference type="InterPro" id="IPR037185">
    <property type="entry name" value="EmrE-like"/>
</dbReference>
<keyword evidence="3 7" id="KW-0812">Transmembrane</keyword>
<reference evidence="9 10" key="1">
    <citation type="submission" date="2020-05" db="EMBL/GenBank/DDBJ databases">
        <title>MicrobeNet Type strains.</title>
        <authorList>
            <person name="Nicholson A.C."/>
        </authorList>
    </citation>
    <scope>NUCLEOTIDE SEQUENCE [LARGE SCALE GENOMIC DNA]</scope>
    <source>
        <strain evidence="9 10">CCUG 46604</strain>
    </source>
</reference>
<evidence type="ECO:0000256" key="2">
    <source>
        <dbReference type="ARBA" id="ARBA00007362"/>
    </source>
</evidence>
<keyword evidence="5 7" id="KW-0472">Membrane</keyword>
<dbReference type="GO" id="GO:0016020">
    <property type="term" value="C:membrane"/>
    <property type="evidence" value="ECO:0007669"/>
    <property type="project" value="UniProtKB-SubCell"/>
</dbReference>
<feature type="transmembrane region" description="Helical" evidence="7">
    <location>
        <begin position="243"/>
        <end position="264"/>
    </location>
</feature>
<feature type="domain" description="EamA" evidence="8">
    <location>
        <begin position="2"/>
        <end position="134"/>
    </location>
</feature>
<feature type="domain" description="EamA" evidence="8">
    <location>
        <begin position="144"/>
        <end position="285"/>
    </location>
</feature>
<evidence type="ECO:0000256" key="3">
    <source>
        <dbReference type="ARBA" id="ARBA00022692"/>
    </source>
</evidence>
<feature type="region of interest" description="Disordered" evidence="6">
    <location>
        <begin position="296"/>
        <end position="334"/>
    </location>
</feature>
<accession>A0A849AUA3</accession>
<feature type="transmembrane region" description="Helical" evidence="7">
    <location>
        <begin position="214"/>
        <end position="236"/>
    </location>
</feature>